<protein>
    <submittedName>
        <fullName evidence="1">Uncharacterized protein</fullName>
    </submittedName>
</protein>
<organism evidence="1 2">
    <name type="scientific">Gossypium stocksii</name>
    <dbReference type="NCBI Taxonomy" id="47602"/>
    <lineage>
        <taxon>Eukaryota</taxon>
        <taxon>Viridiplantae</taxon>
        <taxon>Streptophyta</taxon>
        <taxon>Embryophyta</taxon>
        <taxon>Tracheophyta</taxon>
        <taxon>Spermatophyta</taxon>
        <taxon>Magnoliopsida</taxon>
        <taxon>eudicotyledons</taxon>
        <taxon>Gunneridae</taxon>
        <taxon>Pentapetalae</taxon>
        <taxon>rosids</taxon>
        <taxon>malvids</taxon>
        <taxon>Malvales</taxon>
        <taxon>Malvaceae</taxon>
        <taxon>Malvoideae</taxon>
        <taxon>Gossypium</taxon>
    </lineage>
</organism>
<evidence type="ECO:0000313" key="1">
    <source>
        <dbReference type="EMBL" id="KAH1091799.1"/>
    </source>
</evidence>
<dbReference type="AlphaFoldDB" id="A0A9D3VQ38"/>
<name>A0A9D3VQ38_9ROSI</name>
<keyword evidence="2" id="KW-1185">Reference proteome</keyword>
<gene>
    <name evidence="1" type="ORF">J1N35_019056</name>
</gene>
<dbReference type="Proteomes" id="UP000828251">
    <property type="component" value="Unassembled WGS sequence"/>
</dbReference>
<accession>A0A9D3VQ38</accession>
<comment type="caution">
    <text evidence="1">The sequence shown here is derived from an EMBL/GenBank/DDBJ whole genome shotgun (WGS) entry which is preliminary data.</text>
</comment>
<evidence type="ECO:0000313" key="2">
    <source>
        <dbReference type="Proteomes" id="UP000828251"/>
    </source>
</evidence>
<proteinExistence type="predicted"/>
<dbReference type="EMBL" id="JAIQCV010000006">
    <property type="protein sequence ID" value="KAH1091799.1"/>
    <property type="molecule type" value="Genomic_DNA"/>
</dbReference>
<sequence>MGEADESGIGMERALMDARDMGLGVGEIQNSSLTLKERKKRDRAMLKEKRREFSKYDERIFNLSLSDSDISNKMRVILREANNTWTIGKKVGFSVHGDEEEVIEEIMRAEIK</sequence>
<reference evidence="1 2" key="1">
    <citation type="journal article" date="2021" name="Plant Biotechnol. J.">
        <title>Multi-omics assisted identification of the key and species-specific regulatory components of drought-tolerant mechanisms in Gossypium stocksii.</title>
        <authorList>
            <person name="Yu D."/>
            <person name="Ke L."/>
            <person name="Zhang D."/>
            <person name="Wu Y."/>
            <person name="Sun Y."/>
            <person name="Mei J."/>
            <person name="Sun J."/>
            <person name="Sun Y."/>
        </authorList>
    </citation>
    <scope>NUCLEOTIDE SEQUENCE [LARGE SCALE GENOMIC DNA]</scope>
    <source>
        <strain evidence="2">cv. E1</strain>
        <tissue evidence="1">Leaf</tissue>
    </source>
</reference>